<dbReference type="Gene3D" id="1.20.910.10">
    <property type="entry name" value="Heme oxygenase-like"/>
    <property type="match status" value="1"/>
</dbReference>
<evidence type="ECO:0000313" key="2">
    <source>
        <dbReference type="Proteomes" id="UP000607796"/>
    </source>
</evidence>
<dbReference type="EMBL" id="JADFFK010000005">
    <property type="protein sequence ID" value="MBE9636964.1"/>
    <property type="molecule type" value="Genomic_DNA"/>
</dbReference>
<reference evidence="1 2" key="1">
    <citation type="journal article" date="2021" name="Int. J. Syst. Evol. Microbiol.">
        <title>Salipiger mangrovisoli sp. nov., isolated from mangrove soil and the proposal for the reclassification of Paraphaeobacter pallidus as Salipiger pallidus comb. nov.</title>
        <authorList>
            <person name="Du J."/>
            <person name="Liu Y."/>
            <person name="Pei T."/>
            <person name="Deng M.R."/>
            <person name="Zhu H."/>
        </authorList>
    </citation>
    <scope>NUCLEOTIDE SEQUENCE [LARGE SCALE GENOMIC DNA]</scope>
    <source>
        <strain evidence="1 2">6D45A</strain>
    </source>
</reference>
<accession>A0ABR9X089</accession>
<dbReference type="Proteomes" id="UP000607796">
    <property type="component" value="Unassembled WGS sequence"/>
</dbReference>
<organism evidence="1 2">
    <name type="scientific">Salipiger mangrovisoli</name>
    <dbReference type="NCBI Taxonomy" id="2865933"/>
    <lineage>
        <taxon>Bacteria</taxon>
        <taxon>Pseudomonadati</taxon>
        <taxon>Pseudomonadota</taxon>
        <taxon>Alphaproteobacteria</taxon>
        <taxon>Rhodobacterales</taxon>
        <taxon>Roseobacteraceae</taxon>
        <taxon>Salipiger</taxon>
    </lineage>
</organism>
<gene>
    <name evidence="1" type="ORF">IQ782_08955</name>
</gene>
<protein>
    <recommendedName>
        <fullName evidence="3">Heme oxygenase</fullName>
    </recommendedName>
</protein>
<dbReference type="InterPro" id="IPR016084">
    <property type="entry name" value="Haem_Oase-like_multi-hlx"/>
</dbReference>
<comment type="caution">
    <text evidence="1">The sequence shown here is derived from an EMBL/GenBank/DDBJ whole genome shotgun (WGS) entry which is preliminary data.</text>
</comment>
<evidence type="ECO:0008006" key="3">
    <source>
        <dbReference type="Google" id="ProtNLM"/>
    </source>
</evidence>
<proteinExistence type="predicted"/>
<dbReference type="SUPFAM" id="SSF48613">
    <property type="entry name" value="Heme oxygenase-like"/>
    <property type="match status" value="1"/>
</dbReference>
<name>A0ABR9X089_9RHOB</name>
<keyword evidence="2" id="KW-1185">Reference proteome</keyword>
<sequence length="208" mass="22483">MRRIECLPMRGGAKPTGADGLKDIVDDPEVIRECSLRDALRSATSGPHQRLDMELSRLDLAKAGDLRAFCEVQRRGFSRLGEACGWDAAEASIALRDTLQALEHDLGPQALPGPGLDLPLHSDAVAYLVLGSQLGTAVLRRSLPEAPQDGFFALPGDRAAWRAFCLRLGMQTDDSPEAQRVLRDAIRAFSIFEHEARAILSAATDGAP</sequence>
<evidence type="ECO:0000313" key="1">
    <source>
        <dbReference type="EMBL" id="MBE9636964.1"/>
    </source>
</evidence>